<dbReference type="Pfam" id="PF08439">
    <property type="entry name" value="Peptidase_M3_N"/>
    <property type="match status" value="1"/>
</dbReference>
<evidence type="ECO:0000256" key="6">
    <source>
        <dbReference type="RuleBase" id="RU368091"/>
    </source>
</evidence>
<dbReference type="GO" id="GO:0004222">
    <property type="term" value="F:metalloendopeptidase activity"/>
    <property type="evidence" value="ECO:0007669"/>
    <property type="project" value="UniProtKB-UniRule"/>
</dbReference>
<gene>
    <name evidence="9" type="primary">pepF</name>
    <name evidence="9" type="ORF">GNP93_12270</name>
</gene>
<keyword evidence="5 6" id="KW-0482">Metalloprotease</keyword>
<dbReference type="SUPFAM" id="SSF55486">
    <property type="entry name" value="Metalloproteases ('zincins'), catalytic domain"/>
    <property type="match status" value="1"/>
</dbReference>
<dbReference type="AlphaFoldDB" id="A0A7X2ZAP6"/>
<evidence type="ECO:0000256" key="5">
    <source>
        <dbReference type="ARBA" id="ARBA00023049"/>
    </source>
</evidence>
<comment type="similarity">
    <text evidence="6">Belongs to the peptidase M3B family.</text>
</comment>
<evidence type="ECO:0000256" key="2">
    <source>
        <dbReference type="ARBA" id="ARBA00022723"/>
    </source>
</evidence>
<comment type="caution">
    <text evidence="9">The sequence shown here is derived from an EMBL/GenBank/DDBJ whole genome shotgun (WGS) entry which is preliminary data.</text>
</comment>
<dbReference type="PANTHER" id="PTHR11804">
    <property type="entry name" value="PROTEASE M3 THIMET OLIGOPEPTIDASE-RELATED"/>
    <property type="match status" value="1"/>
</dbReference>
<dbReference type="InterPro" id="IPR004438">
    <property type="entry name" value="Peptidase_M3B"/>
</dbReference>
<dbReference type="Gene3D" id="1.10.287.830">
    <property type="entry name" value="putative peptidase helix hairpin domain like"/>
    <property type="match status" value="1"/>
</dbReference>
<dbReference type="GO" id="GO:0006518">
    <property type="term" value="P:peptide metabolic process"/>
    <property type="evidence" value="ECO:0007669"/>
    <property type="project" value="TreeGrafter"/>
</dbReference>
<dbReference type="RefSeq" id="WP_127606159.1">
    <property type="nucleotide sequence ID" value="NZ_JARTHJ010000150.1"/>
</dbReference>
<evidence type="ECO:0000259" key="8">
    <source>
        <dbReference type="Pfam" id="PF08439"/>
    </source>
</evidence>
<feature type="domain" description="Peptidase M3A/M3B catalytic" evidence="7">
    <location>
        <begin position="202"/>
        <end position="581"/>
    </location>
</feature>
<evidence type="ECO:0000259" key="7">
    <source>
        <dbReference type="Pfam" id="PF01432"/>
    </source>
</evidence>
<keyword evidence="4 6" id="KW-0862">Zinc</keyword>
<dbReference type="EC" id="3.4.24.-" evidence="6"/>
<dbReference type="InterPro" id="IPR013647">
    <property type="entry name" value="OligopepF_N_dom"/>
</dbReference>
<dbReference type="Gene3D" id="1.20.140.70">
    <property type="entry name" value="Oligopeptidase f, N-terminal domain"/>
    <property type="match status" value="1"/>
</dbReference>
<comment type="cofactor">
    <cofactor evidence="6">
        <name>Zn(2+)</name>
        <dbReference type="ChEBI" id="CHEBI:29105"/>
    </cofactor>
    <text evidence="6">Binds 1 zinc ion.</text>
</comment>
<dbReference type="GO" id="GO:0006508">
    <property type="term" value="P:proteolysis"/>
    <property type="evidence" value="ECO:0007669"/>
    <property type="project" value="UniProtKB-KW"/>
</dbReference>
<name>A0A7X2ZAP6_9BACL</name>
<keyword evidence="10" id="KW-1185">Reference proteome</keyword>
<dbReference type="InterPro" id="IPR001567">
    <property type="entry name" value="Pept_M3A_M3B_dom"/>
</dbReference>
<comment type="function">
    <text evidence="6">Has oligopeptidase activity and degrades a variety of small bioactive peptides.</text>
</comment>
<keyword evidence="2 6" id="KW-0479">Metal-binding</keyword>
<dbReference type="NCBIfam" id="TIGR00181">
    <property type="entry name" value="pepF"/>
    <property type="match status" value="1"/>
</dbReference>
<dbReference type="PANTHER" id="PTHR11804:SF84">
    <property type="entry name" value="SACCHAROLYSIN"/>
    <property type="match status" value="1"/>
</dbReference>
<feature type="domain" description="Oligopeptidase F N-terminal" evidence="8">
    <location>
        <begin position="113"/>
        <end position="181"/>
    </location>
</feature>
<dbReference type="Gene3D" id="1.10.1370.20">
    <property type="entry name" value="Oligoendopeptidase f, C-terminal domain"/>
    <property type="match status" value="1"/>
</dbReference>
<evidence type="ECO:0000313" key="9">
    <source>
        <dbReference type="EMBL" id="MUG71444.1"/>
    </source>
</evidence>
<keyword evidence="3 6" id="KW-0378">Hydrolase</keyword>
<dbReference type="Proteomes" id="UP000450917">
    <property type="component" value="Unassembled WGS sequence"/>
</dbReference>
<accession>A0A7X2ZAP6</accession>
<dbReference type="Pfam" id="PF01432">
    <property type="entry name" value="Peptidase_M3"/>
    <property type="match status" value="1"/>
</dbReference>
<protein>
    <recommendedName>
        <fullName evidence="6">Oligopeptidase F</fullName>
        <ecNumber evidence="6">3.4.24.-</ecNumber>
    </recommendedName>
</protein>
<sequence>MNQVLKRNEVPDEHRWNLEDLIKGQEAWDQEYRQVKEQVKDIARFQGKLSDPASIKKCFELEDKISLHMERLYVYANLKHHEDMTDPAYQALSDKSKKLSVEVNEAMSFISPEILSLSDEQLQKLVASPELSFYKRTLEELIRQKPHVLGKDAESLLAQVGNLAQAPGTIFGMLNNADLKFPKVKNEQGEEVELTHGRYIQFLESPNRTVRKEAFEAMYATYAKQKNTIAATLSANVTKNIFYSRARKYPSALEMSLFGDKIDKSVYTNLIDAIHEALPLMHRYMELRRKLMKLDELHMYDLFAPLVEEYKLDITYEEAKATVKESLKPLGQDYLNILQEGFDNRWIDIYENEGKRNGAYSWGAFGTHPYVLLNHKDNLNSMFTLTHEMGHALHSYLSDTNQPYRYAQYTIFLAEVASTLNEALLMDYLLKKSTDPKEKMYLLTYYMDQFRTTVFRQTMFAEFEKIIHEKAEQGESLTPQLLSQVYYDLNVLYYGKDMVVDKDIEMEWARIPHFYNSFYVYKYATGFSAATSFAKQILDEGEPAVERYLGFLKSGGSDYSINILKRAGVDMSSTEPIKQGMSVFKDLLEQMESLAK</sequence>
<evidence type="ECO:0000256" key="3">
    <source>
        <dbReference type="ARBA" id="ARBA00022801"/>
    </source>
</evidence>
<evidence type="ECO:0000256" key="4">
    <source>
        <dbReference type="ARBA" id="ARBA00022833"/>
    </source>
</evidence>
<evidence type="ECO:0000256" key="1">
    <source>
        <dbReference type="ARBA" id="ARBA00022670"/>
    </source>
</evidence>
<organism evidence="9 10">
    <name type="scientific">Paenibacillus validus</name>
    <dbReference type="NCBI Taxonomy" id="44253"/>
    <lineage>
        <taxon>Bacteria</taxon>
        <taxon>Bacillati</taxon>
        <taxon>Bacillota</taxon>
        <taxon>Bacilli</taxon>
        <taxon>Bacillales</taxon>
        <taxon>Paenibacillaceae</taxon>
        <taxon>Paenibacillus</taxon>
    </lineage>
</organism>
<dbReference type="GO" id="GO:0046872">
    <property type="term" value="F:metal ion binding"/>
    <property type="evidence" value="ECO:0007669"/>
    <property type="project" value="UniProtKB-UniRule"/>
</dbReference>
<evidence type="ECO:0000313" key="10">
    <source>
        <dbReference type="Proteomes" id="UP000450917"/>
    </source>
</evidence>
<dbReference type="InterPro" id="IPR042088">
    <property type="entry name" value="OligoPept_F_C"/>
</dbReference>
<dbReference type="CDD" id="cd09608">
    <property type="entry name" value="M3B_PepF"/>
    <property type="match status" value="1"/>
</dbReference>
<proteinExistence type="inferred from homology"/>
<keyword evidence="1 6" id="KW-0645">Protease</keyword>
<reference evidence="9 10" key="1">
    <citation type="submission" date="2019-11" db="EMBL/GenBank/DDBJ databases">
        <title>Draft genome sequences of five Paenibacillus species of dairy origin.</title>
        <authorList>
            <person name="Olajide A.M."/>
            <person name="Chen S."/>
            <person name="Lapointe G."/>
        </authorList>
    </citation>
    <scope>NUCLEOTIDE SEQUENCE [LARGE SCALE GENOMIC DNA]</scope>
    <source>
        <strain evidence="9 10">2CS3</strain>
    </source>
</reference>
<dbReference type="EMBL" id="WNZX01000009">
    <property type="protein sequence ID" value="MUG71444.1"/>
    <property type="molecule type" value="Genomic_DNA"/>
</dbReference>
<dbReference type="InterPro" id="IPR045090">
    <property type="entry name" value="Pept_M3A_M3B"/>
</dbReference>